<proteinExistence type="predicted"/>
<sequence length="304" mass="34639">MNFPSQSKAMTLLRRLGLDPLAWALRRFHTPVPASALVLEVGSGGNPYPRANVLLDAYENTRERHWAPLASDRPTVLGFVENLPFKDHAFDFVIAAHVLEHSSAPAQFLSELQRVAKAGYIEVPDALMERLNPYRDHRLEITCRDQTLLIRKKAGWQHDVEVVELYEDRVKRVMTQDLIPRHPFEFHVRYYWDQHISFSVLNPEVDASWPAPASAPSRSPRGLAAQLRPLLRDTLRDLLSQKSRNVQIDLLSLLRCTHCHGVKLQAHNTQVECQDCGHQFPVRQKLIAMNEGVSRHTAPAQHGD</sequence>
<organism evidence="2 3">
    <name type="scientific">Curvibacter microcysteis</name>
    <dbReference type="NCBI Taxonomy" id="3026419"/>
    <lineage>
        <taxon>Bacteria</taxon>
        <taxon>Pseudomonadati</taxon>
        <taxon>Pseudomonadota</taxon>
        <taxon>Betaproteobacteria</taxon>
        <taxon>Burkholderiales</taxon>
        <taxon>Comamonadaceae</taxon>
        <taxon>Curvibacter</taxon>
    </lineage>
</organism>
<dbReference type="GO" id="GO:0032259">
    <property type="term" value="P:methylation"/>
    <property type="evidence" value="ECO:0007669"/>
    <property type="project" value="UniProtKB-KW"/>
</dbReference>
<dbReference type="InterPro" id="IPR013216">
    <property type="entry name" value="Methyltransf_11"/>
</dbReference>
<keyword evidence="3" id="KW-1185">Reference proteome</keyword>
<protein>
    <submittedName>
        <fullName evidence="2">Class I SAM-dependent methyltransferase</fullName>
    </submittedName>
</protein>
<evidence type="ECO:0000313" key="3">
    <source>
        <dbReference type="Proteomes" id="UP001528672"/>
    </source>
</evidence>
<dbReference type="Pfam" id="PF08241">
    <property type="entry name" value="Methyltransf_11"/>
    <property type="match status" value="1"/>
</dbReference>
<evidence type="ECO:0000259" key="1">
    <source>
        <dbReference type="Pfam" id="PF08241"/>
    </source>
</evidence>
<dbReference type="Gene3D" id="3.40.50.150">
    <property type="entry name" value="Vaccinia Virus protein VP39"/>
    <property type="match status" value="1"/>
</dbReference>
<dbReference type="SUPFAM" id="SSF53335">
    <property type="entry name" value="S-adenosyl-L-methionine-dependent methyltransferases"/>
    <property type="match status" value="1"/>
</dbReference>
<dbReference type="Proteomes" id="UP001528672">
    <property type="component" value="Unassembled WGS sequence"/>
</dbReference>
<gene>
    <name evidence="2" type="ORF">PSQ39_12215</name>
</gene>
<dbReference type="GO" id="GO:0008168">
    <property type="term" value="F:methyltransferase activity"/>
    <property type="evidence" value="ECO:0007669"/>
    <property type="project" value="UniProtKB-KW"/>
</dbReference>
<evidence type="ECO:0000313" key="2">
    <source>
        <dbReference type="EMBL" id="MDD0815394.1"/>
    </source>
</evidence>
<dbReference type="InterPro" id="IPR029063">
    <property type="entry name" value="SAM-dependent_MTases_sf"/>
</dbReference>
<comment type="caution">
    <text evidence="2">The sequence shown here is derived from an EMBL/GenBank/DDBJ whole genome shotgun (WGS) entry which is preliminary data.</text>
</comment>
<accession>A0ABT5MFN3</accession>
<feature type="domain" description="Methyltransferase type 11" evidence="1">
    <location>
        <begin position="62"/>
        <end position="119"/>
    </location>
</feature>
<keyword evidence="2" id="KW-0808">Transferase</keyword>
<keyword evidence="2" id="KW-0489">Methyltransferase</keyword>
<name>A0ABT5MFN3_9BURK</name>
<dbReference type="RefSeq" id="WP_273927094.1">
    <property type="nucleotide sequence ID" value="NZ_JAQSIO010000004.1"/>
</dbReference>
<dbReference type="EMBL" id="JAQSIO010000004">
    <property type="protein sequence ID" value="MDD0815394.1"/>
    <property type="molecule type" value="Genomic_DNA"/>
</dbReference>
<reference evidence="2 3" key="1">
    <citation type="submission" date="2023-02" db="EMBL/GenBank/DDBJ databases">
        <title>Bacterial whole genome sequence for Curvibacter sp. HBC28.</title>
        <authorList>
            <person name="Le V."/>
            <person name="Ko S.-R."/>
            <person name="Ahn C.-Y."/>
            <person name="Oh H.-M."/>
        </authorList>
    </citation>
    <scope>NUCLEOTIDE SEQUENCE [LARGE SCALE GENOMIC DNA]</scope>
    <source>
        <strain evidence="2 3">HBC28</strain>
    </source>
</reference>